<comment type="caution">
    <text evidence="3">The sequence shown here is derived from an EMBL/GenBank/DDBJ whole genome shotgun (WGS) entry which is preliminary data.</text>
</comment>
<proteinExistence type="predicted"/>
<dbReference type="AlphaFoldDB" id="A0A8H4VPD2"/>
<keyword evidence="2" id="KW-0812">Transmembrane</keyword>
<feature type="compositionally biased region" description="Polar residues" evidence="1">
    <location>
        <begin position="307"/>
        <end position="343"/>
    </location>
</feature>
<keyword evidence="2" id="KW-1133">Transmembrane helix</keyword>
<dbReference type="Gene3D" id="2.60.120.260">
    <property type="entry name" value="Galactose-binding domain-like"/>
    <property type="match status" value="1"/>
</dbReference>
<feature type="region of interest" description="Disordered" evidence="1">
    <location>
        <begin position="1"/>
        <end position="28"/>
    </location>
</feature>
<feature type="compositionally biased region" description="Pro residues" evidence="1">
    <location>
        <begin position="402"/>
        <end position="411"/>
    </location>
</feature>
<dbReference type="EMBL" id="JAACJL010000030">
    <property type="protein sequence ID" value="KAF4617383.1"/>
    <property type="molecule type" value="Genomic_DNA"/>
</dbReference>
<gene>
    <name evidence="3" type="ORF">D9613_006316</name>
</gene>
<feature type="compositionally biased region" description="Basic and acidic residues" evidence="1">
    <location>
        <begin position="1"/>
        <end position="19"/>
    </location>
</feature>
<feature type="region of interest" description="Disordered" evidence="1">
    <location>
        <begin position="307"/>
        <end position="411"/>
    </location>
</feature>
<accession>A0A8H4VPD2</accession>
<protein>
    <submittedName>
        <fullName evidence="3">Uncharacterized protein</fullName>
    </submittedName>
</protein>
<keyword evidence="4" id="KW-1185">Reference proteome</keyword>
<evidence type="ECO:0000256" key="2">
    <source>
        <dbReference type="SAM" id="Phobius"/>
    </source>
</evidence>
<feature type="compositionally biased region" description="Low complexity" evidence="1">
    <location>
        <begin position="164"/>
        <end position="220"/>
    </location>
</feature>
<dbReference type="Proteomes" id="UP000521872">
    <property type="component" value="Unassembled WGS sequence"/>
</dbReference>
<keyword evidence="2" id="KW-0472">Membrane</keyword>
<evidence type="ECO:0000313" key="4">
    <source>
        <dbReference type="Proteomes" id="UP000521872"/>
    </source>
</evidence>
<evidence type="ECO:0000313" key="3">
    <source>
        <dbReference type="EMBL" id="KAF4617383.1"/>
    </source>
</evidence>
<sequence length="411" mass="42999">MSVQIRKIDDRDPSVHRSPGDWSDGGNGLEYMGTTSRTNRLGASLTIPFTGTKIVIFGTVDWTGAGQTPTSLFSVDQGRATQYTGTQLSNDQNYGQKFYESDTLPYGNHVLVVTISNAPSITASFTFDWAEIYDPGPPTPPSTSHTPTPSTSSTVSRSPPPPTTSNTPPTQSSGTSSTASSSSTSRTTITSESNSSSASLPNSSYSPSSLTSTTLLPTGSVNNNTSLDAQHGDQQDQASTATSSKSPIAPIIGGVVGALVLIIIILLGVIFCLRRRRRAEGGKLMLPTHAGMSPLSTAAAGTDITPFLTSPRTSGQFTARGSDSAFGLSSPSNTSDYQMSGANIGSHAKRLDGSYSATSPSASSNDGRSMMFTPAGAPESYGVLTKQEQAQQDRNQRRISEAPPPGYDDPF</sequence>
<feature type="region of interest" description="Disordered" evidence="1">
    <location>
        <begin position="136"/>
        <end position="247"/>
    </location>
</feature>
<evidence type="ECO:0000256" key="1">
    <source>
        <dbReference type="SAM" id="MobiDB-lite"/>
    </source>
</evidence>
<feature type="compositionally biased region" description="Low complexity" evidence="1">
    <location>
        <begin position="142"/>
        <end position="157"/>
    </location>
</feature>
<feature type="transmembrane region" description="Helical" evidence="2">
    <location>
        <begin position="248"/>
        <end position="273"/>
    </location>
</feature>
<feature type="compositionally biased region" description="Polar residues" evidence="1">
    <location>
        <begin position="235"/>
        <end position="246"/>
    </location>
</feature>
<feature type="compositionally biased region" description="Low complexity" evidence="1">
    <location>
        <begin position="354"/>
        <end position="364"/>
    </location>
</feature>
<name>A0A8H4VPD2_9AGAR</name>
<organism evidence="3 4">
    <name type="scientific">Agrocybe pediades</name>
    <dbReference type="NCBI Taxonomy" id="84607"/>
    <lineage>
        <taxon>Eukaryota</taxon>
        <taxon>Fungi</taxon>
        <taxon>Dikarya</taxon>
        <taxon>Basidiomycota</taxon>
        <taxon>Agaricomycotina</taxon>
        <taxon>Agaricomycetes</taxon>
        <taxon>Agaricomycetidae</taxon>
        <taxon>Agaricales</taxon>
        <taxon>Agaricineae</taxon>
        <taxon>Strophariaceae</taxon>
        <taxon>Agrocybe</taxon>
    </lineage>
</organism>
<reference evidence="3 4" key="1">
    <citation type="submission" date="2019-12" db="EMBL/GenBank/DDBJ databases">
        <authorList>
            <person name="Floudas D."/>
            <person name="Bentzer J."/>
            <person name="Ahren D."/>
            <person name="Johansson T."/>
            <person name="Persson P."/>
            <person name="Tunlid A."/>
        </authorList>
    </citation>
    <scope>NUCLEOTIDE SEQUENCE [LARGE SCALE GENOMIC DNA]</scope>
    <source>
        <strain evidence="3 4">CBS 102.39</strain>
    </source>
</reference>